<name>A0A0D2APP3_9PEZI</name>
<evidence type="ECO:0000256" key="1">
    <source>
        <dbReference type="ARBA" id="ARBA00001917"/>
    </source>
</evidence>
<dbReference type="GO" id="GO:0006397">
    <property type="term" value="P:mRNA processing"/>
    <property type="evidence" value="ECO:0007669"/>
    <property type="project" value="UniProtKB-KW"/>
</dbReference>
<evidence type="ECO:0000256" key="23">
    <source>
        <dbReference type="ARBA" id="ARBA00049513"/>
    </source>
</evidence>
<dbReference type="FunFam" id="3.20.20.70:FF:000145">
    <property type="entry name" value="tRNA-dihydrouridine(47) synthase [NAD(P)(+)]"/>
    <property type="match status" value="1"/>
</dbReference>
<dbReference type="PANTHER" id="PTHR45846:SF1">
    <property type="entry name" value="TRNA-DIHYDROURIDINE(47) SYNTHASE [NAD(P)(+)]-LIKE"/>
    <property type="match status" value="1"/>
</dbReference>
<evidence type="ECO:0000256" key="12">
    <source>
        <dbReference type="ARBA" id="ARBA00022737"/>
    </source>
</evidence>
<evidence type="ECO:0000256" key="17">
    <source>
        <dbReference type="ARBA" id="ARBA00023027"/>
    </source>
</evidence>
<dbReference type="PROSITE" id="PS01136">
    <property type="entry name" value="UPF0034"/>
    <property type="match status" value="1"/>
</dbReference>
<keyword evidence="8 25" id="KW-0288">FMN</keyword>
<dbReference type="EC" id="1.3.1.89" evidence="4 25"/>
<dbReference type="GO" id="GO:0003723">
    <property type="term" value="F:RNA binding"/>
    <property type="evidence" value="ECO:0007669"/>
    <property type="project" value="TreeGrafter"/>
</dbReference>
<dbReference type="SMART" id="SM00356">
    <property type="entry name" value="ZnF_C3H1"/>
    <property type="match status" value="2"/>
</dbReference>
<keyword evidence="14 24" id="KW-0862">Zinc</keyword>
<comment type="subcellular location">
    <subcellularLocation>
        <location evidence="3">Cytoplasm</location>
    </subcellularLocation>
    <subcellularLocation>
        <location evidence="2">Nucleus</location>
    </subcellularLocation>
</comment>
<comment type="catalytic activity">
    <reaction evidence="20">
        <text>5,6-dihydrouridine(47) in tRNA + NAD(+) = uridine(47) in tRNA + NADH + H(+)</text>
        <dbReference type="Rhea" id="RHEA:53364"/>
        <dbReference type="Rhea" id="RHEA-COMP:13539"/>
        <dbReference type="Rhea" id="RHEA-COMP:13540"/>
        <dbReference type="ChEBI" id="CHEBI:15378"/>
        <dbReference type="ChEBI" id="CHEBI:57540"/>
        <dbReference type="ChEBI" id="CHEBI:57945"/>
        <dbReference type="ChEBI" id="CHEBI:65315"/>
        <dbReference type="ChEBI" id="CHEBI:74443"/>
        <dbReference type="EC" id="1.3.1.89"/>
    </reaction>
    <physiologicalReaction direction="right-to-left" evidence="20">
        <dbReference type="Rhea" id="RHEA:53366"/>
    </physiologicalReaction>
</comment>
<evidence type="ECO:0000256" key="9">
    <source>
        <dbReference type="ARBA" id="ARBA00022664"/>
    </source>
</evidence>
<comment type="catalytic activity">
    <reaction evidence="22">
        <text>a 5,6-dihydrouridine in mRNA + NADP(+) = a uridine in mRNA + NADPH + H(+)</text>
        <dbReference type="Rhea" id="RHEA:69855"/>
        <dbReference type="Rhea" id="RHEA-COMP:14658"/>
        <dbReference type="Rhea" id="RHEA-COMP:17789"/>
        <dbReference type="ChEBI" id="CHEBI:15378"/>
        <dbReference type="ChEBI" id="CHEBI:57783"/>
        <dbReference type="ChEBI" id="CHEBI:58349"/>
        <dbReference type="ChEBI" id="CHEBI:65315"/>
        <dbReference type="ChEBI" id="CHEBI:74443"/>
    </reaction>
    <physiologicalReaction direction="right-to-left" evidence="22">
        <dbReference type="Rhea" id="RHEA:69857"/>
    </physiologicalReaction>
</comment>
<dbReference type="VEuPathDB" id="FungiDB:PV09_00616"/>
<feature type="compositionally biased region" description="Basic and acidic residues" evidence="26">
    <location>
        <begin position="99"/>
        <end position="113"/>
    </location>
</feature>
<dbReference type="GO" id="GO:0050660">
    <property type="term" value="F:flavin adenine dinucleotide binding"/>
    <property type="evidence" value="ECO:0007669"/>
    <property type="project" value="UniProtKB-UniRule"/>
</dbReference>
<evidence type="ECO:0000256" key="21">
    <source>
        <dbReference type="ARBA" id="ARBA00048342"/>
    </source>
</evidence>
<organism evidence="28 29">
    <name type="scientific">Verruconis gallopava</name>
    <dbReference type="NCBI Taxonomy" id="253628"/>
    <lineage>
        <taxon>Eukaryota</taxon>
        <taxon>Fungi</taxon>
        <taxon>Dikarya</taxon>
        <taxon>Ascomycota</taxon>
        <taxon>Pezizomycotina</taxon>
        <taxon>Dothideomycetes</taxon>
        <taxon>Pleosporomycetidae</taxon>
        <taxon>Venturiales</taxon>
        <taxon>Sympoventuriaceae</taxon>
        <taxon>Verruconis</taxon>
    </lineage>
</organism>
<keyword evidence="6" id="KW-0963">Cytoplasm</keyword>
<feature type="zinc finger region" description="C3H1-type" evidence="24">
    <location>
        <begin position="211"/>
        <end position="241"/>
    </location>
</feature>
<feature type="region of interest" description="Disordered" evidence="26">
    <location>
        <begin position="1"/>
        <end position="45"/>
    </location>
</feature>
<evidence type="ECO:0000256" key="25">
    <source>
        <dbReference type="RuleBase" id="RU291113"/>
    </source>
</evidence>
<evidence type="ECO:0000256" key="3">
    <source>
        <dbReference type="ARBA" id="ARBA00004496"/>
    </source>
</evidence>
<sequence length="790" mass="89605">MSQLPDQTAPSVGYETVDSRPSKRPRMENTTENESAHKTNIEDSIKEVKEIRTLKGVAPIKAEFLIHQKSKVEPESDARAANGTGSNYDTVPRANCQNGDRDGVSIKDGDKSVGNELMNEQEGQNNNNNKGKGDEKKNNRKNRETGQNKKRQYGSWGDKIQLCPSRQLSSEFSPRECSHGEKCKFEHSLRRYLKEGKQEIPPDDHLTPEYDYRFKVCPVWEENGYCPAGWKCRYYESHSQEIEHEDGKKELILIEDVERMKKAGVDENTKAVGTRVYNVIDTKDKIDLERRRVKLDRSDQYAKWLTDSFNPRQAKAYNSAKRSNEATGKTDGNRKATADEAENNDIEMHDCESKEDTRASFTEPPFRASEKRKLYYGPDTPVLAPLTTQGNLPFRRLCVDLGAQVTWSEMAMSLPLIQGQKQEWALVKAHESEITPPRLKGDNIVKDYDNAKDLKFGVQIAANKFWPAFKATEALAKYCPKLRAIDLNCGCPIDLVFNSGAGSALLDSQAKLEKMLRGMNALSGEIPIQVKIRMGVKDNIPTAGSLVDRLVLGGQTAQDEGLGPCGVAAITLHGRSRQQRYTREANWDYIHSIGAMIKDLNAKRDAITDTAREGDSRDRANGGRVYFIGNGDIFSYEDYWDHIENANVDSCMIARGALIKPWIFEEIEQRKHIDKSADERFEYIRTFCRYGMDTWGSDEIGVGTTRRFLLEWLSFTHRYVPLGLLERLPAKINERPPPYFGRNDKETLLASNNYKDWIKISEMFLGPANKDFNFTPKHKSNAYESIEAEG</sequence>
<keyword evidence="15 25" id="KW-0521">NADP</keyword>
<keyword evidence="17 25" id="KW-0520">NAD</keyword>
<evidence type="ECO:0000256" key="4">
    <source>
        <dbReference type="ARBA" id="ARBA00012376"/>
    </source>
</evidence>
<dbReference type="OrthoDB" id="259935at2759"/>
<comment type="similarity">
    <text evidence="25">Belongs to the dus family. Dus3 subfamily.</text>
</comment>
<dbReference type="GO" id="GO:0008270">
    <property type="term" value="F:zinc ion binding"/>
    <property type="evidence" value="ECO:0007669"/>
    <property type="project" value="UniProtKB-KW"/>
</dbReference>
<evidence type="ECO:0000256" key="5">
    <source>
        <dbReference type="ARBA" id="ARBA00022143"/>
    </source>
</evidence>
<evidence type="ECO:0000256" key="15">
    <source>
        <dbReference type="ARBA" id="ARBA00022857"/>
    </source>
</evidence>
<feature type="domain" description="C3H1-type" evidence="27">
    <location>
        <begin position="211"/>
        <end position="241"/>
    </location>
</feature>
<feature type="compositionally biased region" description="Basic and acidic residues" evidence="26">
    <location>
        <begin position="17"/>
        <end position="45"/>
    </location>
</feature>
<evidence type="ECO:0000256" key="20">
    <source>
        <dbReference type="ARBA" id="ARBA00048266"/>
    </source>
</evidence>
<dbReference type="Pfam" id="PF01207">
    <property type="entry name" value="Dus"/>
    <property type="match status" value="2"/>
</dbReference>
<evidence type="ECO:0000256" key="8">
    <source>
        <dbReference type="ARBA" id="ARBA00022643"/>
    </source>
</evidence>
<evidence type="ECO:0000256" key="6">
    <source>
        <dbReference type="ARBA" id="ARBA00022490"/>
    </source>
</evidence>
<feature type="compositionally biased region" description="Polar residues" evidence="26">
    <location>
        <begin position="1"/>
        <end position="10"/>
    </location>
</feature>
<dbReference type="InterPro" id="IPR018517">
    <property type="entry name" value="tRNA_hU_synthase_CS"/>
</dbReference>
<feature type="region of interest" description="Disordered" evidence="26">
    <location>
        <begin position="316"/>
        <end position="365"/>
    </location>
</feature>
<feature type="compositionally biased region" description="Basic and acidic residues" evidence="26">
    <location>
        <begin position="65"/>
        <end position="78"/>
    </location>
</feature>
<dbReference type="InParanoid" id="A0A0D2APP3"/>
<comment type="catalytic activity">
    <reaction evidence="21">
        <text>a 5,6-dihydrouridine in mRNA + NAD(+) = a uridine in mRNA + NADH + H(+)</text>
        <dbReference type="Rhea" id="RHEA:69851"/>
        <dbReference type="Rhea" id="RHEA-COMP:14658"/>
        <dbReference type="Rhea" id="RHEA-COMP:17789"/>
        <dbReference type="ChEBI" id="CHEBI:15378"/>
        <dbReference type="ChEBI" id="CHEBI:57540"/>
        <dbReference type="ChEBI" id="CHEBI:57945"/>
        <dbReference type="ChEBI" id="CHEBI:65315"/>
        <dbReference type="ChEBI" id="CHEBI:74443"/>
    </reaction>
    <physiologicalReaction direction="right-to-left" evidence="21">
        <dbReference type="Rhea" id="RHEA:69853"/>
    </physiologicalReaction>
</comment>
<reference evidence="28 29" key="1">
    <citation type="submission" date="2015-01" db="EMBL/GenBank/DDBJ databases">
        <title>The Genome Sequence of Ochroconis gallopava CBS43764.</title>
        <authorList>
            <consortium name="The Broad Institute Genomics Platform"/>
            <person name="Cuomo C."/>
            <person name="de Hoog S."/>
            <person name="Gorbushina A."/>
            <person name="Stielow B."/>
            <person name="Teixiera M."/>
            <person name="Abouelleil A."/>
            <person name="Chapman S.B."/>
            <person name="Priest M."/>
            <person name="Young S.K."/>
            <person name="Wortman J."/>
            <person name="Nusbaum C."/>
            <person name="Birren B."/>
        </authorList>
    </citation>
    <scope>NUCLEOTIDE SEQUENCE [LARGE SCALE GENOMIC DNA]</scope>
    <source>
        <strain evidence="28 29">CBS 43764</strain>
    </source>
</reference>
<evidence type="ECO:0000313" key="28">
    <source>
        <dbReference type="EMBL" id="KIW08663.1"/>
    </source>
</evidence>
<evidence type="ECO:0000256" key="13">
    <source>
        <dbReference type="ARBA" id="ARBA00022771"/>
    </source>
</evidence>
<evidence type="ECO:0000259" key="27">
    <source>
        <dbReference type="PROSITE" id="PS50103"/>
    </source>
</evidence>
<dbReference type="GeneID" id="27308589"/>
<dbReference type="HOGENOM" id="CLU_013299_7_0_1"/>
<dbReference type="STRING" id="253628.A0A0D2APP3"/>
<keyword evidence="11 24" id="KW-0479">Metal-binding</keyword>
<dbReference type="InterPro" id="IPR013785">
    <property type="entry name" value="Aldolase_TIM"/>
</dbReference>
<dbReference type="Gene3D" id="4.10.1000.10">
    <property type="entry name" value="Zinc finger, CCCH-type"/>
    <property type="match status" value="1"/>
</dbReference>
<dbReference type="InterPro" id="IPR000571">
    <property type="entry name" value="Znf_CCCH"/>
</dbReference>
<evidence type="ECO:0000256" key="11">
    <source>
        <dbReference type="ARBA" id="ARBA00022723"/>
    </source>
</evidence>
<dbReference type="Pfam" id="PF25585">
    <property type="entry name" value="zf-CCCH_DUS3L"/>
    <property type="match status" value="2"/>
</dbReference>
<evidence type="ECO:0000256" key="22">
    <source>
        <dbReference type="ARBA" id="ARBA00049447"/>
    </source>
</evidence>
<feature type="zinc finger region" description="C3H1-type" evidence="24">
    <location>
        <begin position="157"/>
        <end position="190"/>
    </location>
</feature>
<evidence type="ECO:0000256" key="2">
    <source>
        <dbReference type="ARBA" id="ARBA00004123"/>
    </source>
</evidence>
<dbReference type="GO" id="GO:0102265">
    <property type="term" value="F:tRNA-dihydrouridine47 synthase activity"/>
    <property type="evidence" value="ECO:0007669"/>
    <property type="project" value="UniProtKB-EC"/>
</dbReference>
<dbReference type="PROSITE" id="PS50103">
    <property type="entry name" value="ZF_C3H1"/>
    <property type="match status" value="2"/>
</dbReference>
<feature type="compositionally biased region" description="Basic and acidic residues" evidence="26">
    <location>
        <begin position="131"/>
        <end position="147"/>
    </location>
</feature>
<dbReference type="CDD" id="cd02801">
    <property type="entry name" value="DUS_like_FMN"/>
    <property type="match status" value="1"/>
</dbReference>
<feature type="compositionally biased region" description="Basic and acidic residues" evidence="26">
    <location>
        <begin position="346"/>
        <end position="358"/>
    </location>
</feature>
<dbReference type="Gene3D" id="3.20.20.70">
    <property type="entry name" value="Aldolase class I"/>
    <property type="match status" value="1"/>
</dbReference>
<dbReference type="RefSeq" id="XP_016218532.1">
    <property type="nucleotide sequence ID" value="XM_016353379.1"/>
</dbReference>
<evidence type="ECO:0000256" key="10">
    <source>
        <dbReference type="ARBA" id="ARBA00022694"/>
    </source>
</evidence>
<proteinExistence type="inferred from homology"/>
<comment type="function">
    <text evidence="19">Catalyzes the synthesis of dihydrouridine, a modified base found in the D-loop of most tRNAs. Specifically modifies U47 in cytoplasmic tRNAs. Catalyzes the synthesis of dihydrouridine in some mRNAs, thereby affecting their translation.</text>
</comment>
<gene>
    <name evidence="28" type="ORF">PV09_00616</name>
</gene>
<keyword evidence="10 25" id="KW-0819">tRNA processing</keyword>
<dbReference type="Proteomes" id="UP000053259">
    <property type="component" value="Unassembled WGS sequence"/>
</dbReference>
<keyword evidence="12" id="KW-0677">Repeat</keyword>
<dbReference type="GO" id="GO:0005634">
    <property type="term" value="C:nucleus"/>
    <property type="evidence" value="ECO:0007669"/>
    <property type="project" value="UniProtKB-SubCell"/>
</dbReference>
<evidence type="ECO:0000256" key="24">
    <source>
        <dbReference type="PROSITE-ProRule" id="PRU00723"/>
    </source>
</evidence>
<evidence type="ECO:0000256" key="18">
    <source>
        <dbReference type="ARBA" id="ARBA00023242"/>
    </source>
</evidence>
<keyword evidence="16 25" id="KW-0560">Oxidoreductase</keyword>
<comment type="cofactor">
    <cofactor evidence="1 25">
        <name>FMN</name>
        <dbReference type="ChEBI" id="CHEBI:58210"/>
    </cofactor>
</comment>
<keyword evidence="13 24" id="KW-0863">Zinc-finger</keyword>
<dbReference type="GO" id="GO:0106414">
    <property type="term" value="F:mRNA dihydrouridine synthase activity"/>
    <property type="evidence" value="ECO:0007669"/>
    <property type="project" value="RHEA"/>
</dbReference>
<keyword evidence="29" id="KW-1185">Reference proteome</keyword>
<dbReference type="EMBL" id="KN847530">
    <property type="protein sequence ID" value="KIW08663.1"/>
    <property type="molecule type" value="Genomic_DNA"/>
</dbReference>
<accession>A0A0D2APP3</accession>
<protein>
    <recommendedName>
        <fullName evidence="5 25">tRNA-dihydrouridine(47) synthase [NAD(P)(+)]</fullName>
        <ecNumber evidence="4 25">1.3.1.89</ecNumber>
    </recommendedName>
    <alternativeName>
        <fullName evidence="25">tRNA-dihydrouridine synthase 3</fullName>
    </alternativeName>
</protein>
<comment type="catalytic activity">
    <reaction evidence="23">
        <text>5,6-dihydrouridine(47) in tRNA + NADP(+) = uridine(47) in tRNA + NADPH + H(+)</text>
        <dbReference type="Rhea" id="RHEA:53360"/>
        <dbReference type="Rhea" id="RHEA-COMP:13539"/>
        <dbReference type="Rhea" id="RHEA-COMP:13540"/>
        <dbReference type="ChEBI" id="CHEBI:15378"/>
        <dbReference type="ChEBI" id="CHEBI:57783"/>
        <dbReference type="ChEBI" id="CHEBI:58349"/>
        <dbReference type="ChEBI" id="CHEBI:65315"/>
        <dbReference type="ChEBI" id="CHEBI:74443"/>
        <dbReference type="EC" id="1.3.1.89"/>
    </reaction>
    <physiologicalReaction direction="right-to-left" evidence="23">
        <dbReference type="Rhea" id="RHEA:53362"/>
    </physiologicalReaction>
</comment>
<evidence type="ECO:0000313" key="29">
    <source>
        <dbReference type="Proteomes" id="UP000053259"/>
    </source>
</evidence>
<dbReference type="PANTHER" id="PTHR45846">
    <property type="entry name" value="TRNA-DIHYDROURIDINE(47) SYNTHASE [NAD(P)(+)]-LIKE"/>
    <property type="match status" value="1"/>
</dbReference>
<evidence type="ECO:0000256" key="26">
    <source>
        <dbReference type="SAM" id="MobiDB-lite"/>
    </source>
</evidence>
<dbReference type="InterPro" id="IPR035587">
    <property type="entry name" value="DUS-like_FMN-bd"/>
</dbReference>
<feature type="compositionally biased region" description="Low complexity" evidence="26">
    <location>
        <begin position="114"/>
        <end position="130"/>
    </location>
</feature>
<dbReference type="GO" id="GO:0005737">
    <property type="term" value="C:cytoplasm"/>
    <property type="evidence" value="ECO:0007669"/>
    <property type="project" value="UniProtKB-SubCell"/>
</dbReference>
<feature type="domain" description="C3H1-type" evidence="27">
    <location>
        <begin position="157"/>
        <end position="190"/>
    </location>
</feature>
<evidence type="ECO:0000256" key="19">
    <source>
        <dbReference type="ARBA" id="ARBA00045934"/>
    </source>
</evidence>
<keyword evidence="9" id="KW-0507">mRNA processing</keyword>
<dbReference type="AlphaFoldDB" id="A0A0D2APP3"/>
<evidence type="ECO:0000256" key="7">
    <source>
        <dbReference type="ARBA" id="ARBA00022630"/>
    </source>
</evidence>
<evidence type="ECO:0000256" key="16">
    <source>
        <dbReference type="ARBA" id="ARBA00023002"/>
    </source>
</evidence>
<keyword evidence="18" id="KW-0539">Nucleus</keyword>
<feature type="region of interest" description="Disordered" evidence="26">
    <location>
        <begin position="65"/>
        <end position="156"/>
    </location>
</feature>
<dbReference type="SUPFAM" id="SSF51395">
    <property type="entry name" value="FMN-linked oxidoreductases"/>
    <property type="match status" value="1"/>
</dbReference>
<keyword evidence="7 25" id="KW-0285">Flavoprotein</keyword>
<evidence type="ECO:0000256" key="14">
    <source>
        <dbReference type="ARBA" id="ARBA00022833"/>
    </source>
</evidence>
<dbReference type="FunCoup" id="A0A0D2APP3">
    <property type="interactions" value="882"/>
</dbReference>